<comment type="similarity">
    <text evidence="2">Belongs to the alpha-ketoglutarate dehydrogenase family.</text>
</comment>
<dbReference type="InterPro" id="IPR001017">
    <property type="entry name" value="DH_E1"/>
</dbReference>
<dbReference type="NCBIfam" id="NF008907">
    <property type="entry name" value="PRK12270.1"/>
    <property type="match status" value="1"/>
</dbReference>
<dbReference type="SUPFAM" id="SSF52518">
    <property type="entry name" value="Thiamin diphosphate-binding fold (THDP-binding)"/>
    <property type="match status" value="2"/>
</dbReference>
<evidence type="ECO:0000259" key="6">
    <source>
        <dbReference type="SMART" id="SM00861"/>
    </source>
</evidence>
<evidence type="ECO:0000313" key="8">
    <source>
        <dbReference type="Proteomes" id="UP001153292"/>
    </source>
</evidence>
<dbReference type="InterPro" id="IPR042179">
    <property type="entry name" value="KGD_C_sf"/>
</dbReference>
<dbReference type="PIRSF" id="PIRSF000157">
    <property type="entry name" value="Oxoglu_dh_E1"/>
    <property type="match status" value="1"/>
</dbReference>
<evidence type="ECO:0000256" key="4">
    <source>
        <dbReference type="ARBA" id="ARBA00023002"/>
    </source>
</evidence>
<dbReference type="PANTHER" id="PTHR23152:SF4">
    <property type="entry name" value="2-OXOADIPATE DEHYDROGENASE COMPLEX COMPONENT E1"/>
    <property type="match status" value="1"/>
</dbReference>
<dbReference type="InterPro" id="IPR011603">
    <property type="entry name" value="2oxoglutarate_DH_E1"/>
</dbReference>
<keyword evidence="3" id="KW-0809">Transit peptide</keyword>
<dbReference type="NCBIfam" id="NF006914">
    <property type="entry name" value="PRK09404.1"/>
    <property type="match status" value="1"/>
</dbReference>
<protein>
    <recommendedName>
        <fullName evidence="6">Transketolase-like pyrimidine-binding domain-containing protein</fullName>
    </recommendedName>
</protein>
<keyword evidence="8" id="KW-1185">Reference proteome</keyword>
<dbReference type="InterPro" id="IPR005475">
    <property type="entry name" value="Transketolase-like_Pyr-bd"/>
</dbReference>
<dbReference type="Gene3D" id="3.40.50.11610">
    <property type="entry name" value="Multifunctional 2-oxoglutarate metabolism enzyme, C-terminal domain"/>
    <property type="match status" value="1"/>
</dbReference>
<evidence type="ECO:0000313" key="7">
    <source>
        <dbReference type="EMBL" id="CAH0399251.1"/>
    </source>
</evidence>
<keyword evidence="4" id="KW-0560">Oxidoreductase</keyword>
<reference evidence="7" key="1">
    <citation type="submission" date="2021-12" db="EMBL/GenBank/DDBJ databases">
        <authorList>
            <person name="King R."/>
        </authorList>
    </citation>
    <scope>NUCLEOTIDE SEQUENCE</scope>
</reference>
<gene>
    <name evidence="7" type="ORF">CHILSU_LOCUS2384</name>
</gene>
<comment type="cofactor">
    <cofactor evidence="1">
        <name>thiamine diphosphate</name>
        <dbReference type="ChEBI" id="CHEBI:58937"/>
    </cofactor>
</comment>
<evidence type="ECO:0000256" key="3">
    <source>
        <dbReference type="ARBA" id="ARBA00022946"/>
    </source>
</evidence>
<dbReference type="EMBL" id="OU963906">
    <property type="protein sequence ID" value="CAH0399251.1"/>
    <property type="molecule type" value="Genomic_DNA"/>
</dbReference>
<evidence type="ECO:0000256" key="5">
    <source>
        <dbReference type="ARBA" id="ARBA00023052"/>
    </source>
</evidence>
<dbReference type="Proteomes" id="UP001153292">
    <property type="component" value="Chromosome 13"/>
</dbReference>
<dbReference type="Gene3D" id="3.40.50.12470">
    <property type="match status" value="1"/>
</dbReference>
<accession>A0ABN8ATJ5</accession>
<dbReference type="CDD" id="cd02016">
    <property type="entry name" value="TPP_E1_OGDC_like"/>
    <property type="match status" value="1"/>
</dbReference>
<dbReference type="PANTHER" id="PTHR23152">
    <property type="entry name" value="2-OXOGLUTARATE DEHYDROGENASE"/>
    <property type="match status" value="1"/>
</dbReference>
<dbReference type="InterPro" id="IPR031717">
    <property type="entry name" value="ODO-1/KGD_C"/>
</dbReference>
<sequence length="922" mass="103696">MLGSVKVGQKIVLLKKNCFYSGRVKYHSGLGVFGHRPRRVNEGGSLSEHVARRRYENCRAHRLVDAYRTHGHLKATIDNVDYRKENRDVNELLLAKYGLSAEDQADLGLVYGSSGKETVKKLVDKLENIYCGAISYEFSYLENESEREWFARRIESEQVGLSKARRIEIAREMLQSQAWDKFLGVKYPTVKRYCGEGAESLLTFFSALFKLTTAEGVEHVIVAMAHRGKLNALTGVLKCPPAKIFNKFSGRPEFPEDANSTCDITTHLSASVDIAVNEKSVRFSLLNNPSHLEAANPVSMGKTRSKQLQLKEGDYSIDGSSQMGDKVINVQIHGDAAFTGQGVNQETLMLSQAPHFNVGGSLHVVVNNQVGFTLPASRGRSSRYVTDLAKAIAVPVIHVNGDYPELVEKATNIAFEYQRNFRKDVFIDYNCYRRWGHNEVDDPTFTNPLLYKIIHNRKSIPDLYAEQLVSEGVMSEEDVSNILKDYTQFLQSEYDALASYRPEISYFQEQWSAMNLAPKAIDTWDTGVDINLLKLVGQASVRTPTQFNIHSHLSKTHVKNRLNKITAEKDIDWATAEAFAFGSLLMEGRHVRLSGEDVGRGTFSHRHVMLVDQETEEIYVPLNNIHEDQKGFLEVANSILSEEAVLGFEYGMAYDSPDHLFVWEAQFGDFYNGAQIMVDTYISSGEAKWARSNGLVMLLPHGYDGAGPEHSSCRIERFLQLSDSSETTPDSEAVCLHVVNPTTPAQYFHLLRRQVTRNYRKPLVVASAKVLLRMAEAVSPLADFAPGTHFQPVIGDTQADPLKVRRVILVSGKHYYELHKERVRGKVDDVAIIRLEALSPFPLQGLQKEIAKYPNSRIFIWSQEEHRNMGAWSFVKPRFENLLGKKLLYSGRAESAAPAVGAGVLHRAEAEHVIKEPLYNMK</sequence>
<dbReference type="NCBIfam" id="TIGR00239">
    <property type="entry name" value="2oxo_dh_E1"/>
    <property type="match status" value="1"/>
</dbReference>
<evidence type="ECO:0000256" key="1">
    <source>
        <dbReference type="ARBA" id="ARBA00001964"/>
    </source>
</evidence>
<dbReference type="InterPro" id="IPR029061">
    <property type="entry name" value="THDP-binding"/>
</dbReference>
<dbReference type="Gene3D" id="1.10.287.1150">
    <property type="entry name" value="TPP helical domain"/>
    <property type="match status" value="1"/>
</dbReference>
<dbReference type="Pfam" id="PF02779">
    <property type="entry name" value="Transket_pyr"/>
    <property type="match status" value="1"/>
</dbReference>
<organism evidence="7 8">
    <name type="scientific">Chilo suppressalis</name>
    <name type="common">Asiatic rice borer moth</name>
    <dbReference type="NCBI Taxonomy" id="168631"/>
    <lineage>
        <taxon>Eukaryota</taxon>
        <taxon>Metazoa</taxon>
        <taxon>Ecdysozoa</taxon>
        <taxon>Arthropoda</taxon>
        <taxon>Hexapoda</taxon>
        <taxon>Insecta</taxon>
        <taxon>Pterygota</taxon>
        <taxon>Neoptera</taxon>
        <taxon>Endopterygota</taxon>
        <taxon>Lepidoptera</taxon>
        <taxon>Glossata</taxon>
        <taxon>Ditrysia</taxon>
        <taxon>Pyraloidea</taxon>
        <taxon>Crambidae</taxon>
        <taxon>Crambinae</taxon>
        <taxon>Chilo</taxon>
    </lineage>
</organism>
<feature type="domain" description="Transketolase-like pyrimidine-binding" evidence="6">
    <location>
        <begin position="571"/>
        <end position="774"/>
    </location>
</feature>
<evidence type="ECO:0000256" key="2">
    <source>
        <dbReference type="ARBA" id="ARBA00006936"/>
    </source>
</evidence>
<keyword evidence="5" id="KW-0786">Thiamine pyrophosphate</keyword>
<dbReference type="Pfam" id="PF16870">
    <property type="entry name" value="OxoGdeHyase_C"/>
    <property type="match status" value="1"/>
</dbReference>
<name>A0ABN8ATJ5_CHISP</name>
<dbReference type="Gene3D" id="3.40.50.970">
    <property type="match status" value="1"/>
</dbReference>
<dbReference type="Pfam" id="PF00676">
    <property type="entry name" value="E1_dh"/>
    <property type="match status" value="1"/>
</dbReference>
<proteinExistence type="inferred from homology"/>
<dbReference type="SMART" id="SM00861">
    <property type="entry name" value="Transket_pyr"/>
    <property type="match status" value="1"/>
</dbReference>